<dbReference type="AlphaFoldDB" id="A0AAV9S852"/>
<name>A0AAV9S852_9TELE</name>
<dbReference type="PANTHER" id="PTHR24253:SF144">
    <property type="entry name" value="CHYMOTRYPSIN-LIKE PROTEASE CTRL-1-RELATED"/>
    <property type="match status" value="1"/>
</dbReference>
<gene>
    <name evidence="8" type="ORF">CRENBAI_006628</name>
</gene>
<dbReference type="Gene3D" id="2.40.10.10">
    <property type="entry name" value="Trypsin-like serine proteases"/>
    <property type="match status" value="2"/>
</dbReference>
<dbReference type="InterPro" id="IPR001314">
    <property type="entry name" value="Peptidase_S1A"/>
</dbReference>
<dbReference type="GO" id="GO:0004252">
    <property type="term" value="F:serine-type endopeptidase activity"/>
    <property type="evidence" value="ECO:0007669"/>
    <property type="project" value="InterPro"/>
</dbReference>
<evidence type="ECO:0000256" key="3">
    <source>
        <dbReference type="ARBA" id="ARBA00022801"/>
    </source>
</evidence>
<keyword evidence="3" id="KW-0378">Hydrolase</keyword>
<sequence length="492" mass="52263">LSSPAFLTVYLGRQSQTGPNPNEVIRTVSQIISHPDYNPSAIDNDIALLKLSVPVNFTSYISPVCLAASNSTFYSGVKSWVTGWGTIGSGGGFPSSVPSKPDGGEVPVVGNRRCKCSYGESGITDNMLCAGLLEGGKDSCQGDSGGPMVSKQGDRWIQAGIVSFGEGCAQPDFPGVYTRVSQYENWINSVINTNQPGFITFMSTGTDSDLSSSSVFCGQAPLGSSTLDGVLEVSAGMWPWMVSLQKHGQHVCGGTLVSESSVLTNADCFSGSPNASEWTVVLGRLKQNGSNQFEVSLNVVNISMSNLTGNNIAVLKLSSKPTLNNYIQPICLDNKRTFPVGSVCWAAGWSSGRGGEEQALQQFKATVVDCGDAATTDSMCTATFTLEQGDSGGPLMCKQGNSWFQPVVLPLVKTSNRIKRADPMMTFEKMNRFESFLTRTLGTFLSPASTIDITDPTAPTTIMTTSGVPISHPSFFLLGHLLLFALCLQAFT</sequence>
<evidence type="ECO:0000256" key="4">
    <source>
        <dbReference type="ARBA" id="ARBA00022825"/>
    </source>
</evidence>
<dbReference type="SMART" id="SM00020">
    <property type="entry name" value="Tryp_SPc"/>
    <property type="match status" value="2"/>
</dbReference>
<keyword evidence="6" id="KW-0325">Glycoprotein</keyword>
<proteinExistence type="predicted"/>
<keyword evidence="9" id="KW-1185">Reference proteome</keyword>
<keyword evidence="2" id="KW-0732">Signal</keyword>
<comment type="caution">
    <text evidence="8">The sequence shown here is derived from an EMBL/GenBank/DDBJ whole genome shotgun (WGS) entry which is preliminary data.</text>
</comment>
<protein>
    <recommendedName>
        <fullName evidence="7">Peptidase S1 domain-containing protein</fullName>
    </recommendedName>
</protein>
<dbReference type="SUPFAM" id="SSF50494">
    <property type="entry name" value="Trypsin-like serine proteases"/>
    <property type="match status" value="2"/>
</dbReference>
<evidence type="ECO:0000256" key="1">
    <source>
        <dbReference type="ARBA" id="ARBA00022670"/>
    </source>
</evidence>
<dbReference type="InterPro" id="IPR009003">
    <property type="entry name" value="Peptidase_S1_PA"/>
</dbReference>
<dbReference type="CDD" id="cd00190">
    <property type="entry name" value="Tryp_SPc"/>
    <property type="match status" value="2"/>
</dbReference>
<evidence type="ECO:0000256" key="5">
    <source>
        <dbReference type="ARBA" id="ARBA00023157"/>
    </source>
</evidence>
<keyword evidence="4" id="KW-0720">Serine protease</keyword>
<evidence type="ECO:0000259" key="7">
    <source>
        <dbReference type="PROSITE" id="PS50240"/>
    </source>
</evidence>
<dbReference type="Pfam" id="PF00089">
    <property type="entry name" value="Trypsin"/>
    <property type="match status" value="2"/>
</dbReference>
<feature type="domain" description="Peptidase S1" evidence="7">
    <location>
        <begin position="226"/>
        <end position="442"/>
    </location>
</feature>
<accession>A0AAV9S852</accession>
<feature type="domain" description="Peptidase S1" evidence="7">
    <location>
        <begin position="1"/>
        <end position="192"/>
    </location>
</feature>
<feature type="non-terminal residue" evidence="8">
    <location>
        <position position="1"/>
    </location>
</feature>
<dbReference type="GO" id="GO:0006508">
    <property type="term" value="P:proteolysis"/>
    <property type="evidence" value="ECO:0007669"/>
    <property type="project" value="UniProtKB-KW"/>
</dbReference>
<dbReference type="PANTHER" id="PTHR24253">
    <property type="entry name" value="TRANSMEMBRANE PROTEASE SERINE"/>
    <property type="match status" value="1"/>
</dbReference>
<organism evidence="8 9">
    <name type="scientific">Crenichthys baileyi</name>
    <name type="common">White River springfish</name>
    <dbReference type="NCBI Taxonomy" id="28760"/>
    <lineage>
        <taxon>Eukaryota</taxon>
        <taxon>Metazoa</taxon>
        <taxon>Chordata</taxon>
        <taxon>Craniata</taxon>
        <taxon>Vertebrata</taxon>
        <taxon>Euteleostomi</taxon>
        <taxon>Actinopterygii</taxon>
        <taxon>Neopterygii</taxon>
        <taxon>Teleostei</taxon>
        <taxon>Neoteleostei</taxon>
        <taxon>Acanthomorphata</taxon>
        <taxon>Ovalentaria</taxon>
        <taxon>Atherinomorphae</taxon>
        <taxon>Cyprinodontiformes</taxon>
        <taxon>Goodeidae</taxon>
        <taxon>Crenichthys</taxon>
    </lineage>
</organism>
<dbReference type="PRINTS" id="PR00722">
    <property type="entry name" value="CHYMOTRYPSIN"/>
</dbReference>
<keyword evidence="5" id="KW-1015">Disulfide bond</keyword>
<evidence type="ECO:0000313" key="9">
    <source>
        <dbReference type="Proteomes" id="UP001311232"/>
    </source>
</evidence>
<dbReference type="PROSITE" id="PS50240">
    <property type="entry name" value="TRYPSIN_DOM"/>
    <property type="match status" value="2"/>
</dbReference>
<dbReference type="PROSITE" id="PS00135">
    <property type="entry name" value="TRYPSIN_SER"/>
    <property type="match status" value="1"/>
</dbReference>
<dbReference type="EMBL" id="JAHHUM010000727">
    <property type="protein sequence ID" value="KAK5617389.1"/>
    <property type="molecule type" value="Genomic_DNA"/>
</dbReference>
<dbReference type="FunFam" id="2.40.10.10:FF:000068">
    <property type="entry name" value="transmembrane protease serine 2"/>
    <property type="match status" value="1"/>
</dbReference>
<dbReference type="InterPro" id="IPR033116">
    <property type="entry name" value="TRYPSIN_SER"/>
</dbReference>
<evidence type="ECO:0000256" key="2">
    <source>
        <dbReference type="ARBA" id="ARBA00022729"/>
    </source>
</evidence>
<evidence type="ECO:0000256" key="6">
    <source>
        <dbReference type="ARBA" id="ARBA00023180"/>
    </source>
</evidence>
<dbReference type="InterPro" id="IPR043504">
    <property type="entry name" value="Peptidase_S1_PA_chymotrypsin"/>
</dbReference>
<dbReference type="InterPro" id="IPR001254">
    <property type="entry name" value="Trypsin_dom"/>
</dbReference>
<dbReference type="FunFam" id="2.40.10.10:FF:000024">
    <property type="entry name" value="Serine protease 53"/>
    <property type="match status" value="1"/>
</dbReference>
<dbReference type="Proteomes" id="UP001311232">
    <property type="component" value="Unassembled WGS sequence"/>
</dbReference>
<evidence type="ECO:0000313" key="8">
    <source>
        <dbReference type="EMBL" id="KAK5617389.1"/>
    </source>
</evidence>
<keyword evidence="1" id="KW-0645">Protease</keyword>
<reference evidence="8 9" key="1">
    <citation type="submission" date="2021-06" db="EMBL/GenBank/DDBJ databases">
        <authorList>
            <person name="Palmer J.M."/>
        </authorList>
    </citation>
    <scope>NUCLEOTIDE SEQUENCE [LARGE SCALE GENOMIC DNA]</scope>
    <source>
        <strain evidence="8 9">MEX-2019</strain>
        <tissue evidence="8">Muscle</tissue>
    </source>
</reference>